<dbReference type="KEGG" id="mlil:QLS71_015150"/>
<dbReference type="RefSeq" id="WP_308993730.1">
    <property type="nucleotide sequence ID" value="NZ_CP155618.1"/>
</dbReference>
<dbReference type="Proteomes" id="UP001224325">
    <property type="component" value="Chromosome"/>
</dbReference>
<name>A0AAU7EDY9_9FLAO</name>
<evidence type="ECO:0000313" key="2">
    <source>
        <dbReference type="EMBL" id="XBL13649.1"/>
    </source>
</evidence>
<dbReference type="SUPFAM" id="SSF55729">
    <property type="entry name" value="Acyl-CoA N-acyltransferases (Nat)"/>
    <property type="match status" value="1"/>
</dbReference>
<dbReference type="AlphaFoldDB" id="A0AAU7EDY9"/>
<dbReference type="Pfam" id="PF00583">
    <property type="entry name" value="Acetyltransf_1"/>
    <property type="match status" value="1"/>
</dbReference>
<keyword evidence="3" id="KW-1185">Reference proteome</keyword>
<dbReference type="GO" id="GO:0016747">
    <property type="term" value="F:acyltransferase activity, transferring groups other than amino-acyl groups"/>
    <property type="evidence" value="ECO:0007669"/>
    <property type="project" value="InterPro"/>
</dbReference>
<gene>
    <name evidence="2" type="ORF">QLS71_015150</name>
</gene>
<dbReference type="InterPro" id="IPR016181">
    <property type="entry name" value="Acyl_CoA_acyltransferase"/>
</dbReference>
<proteinExistence type="predicted"/>
<sequence>MQQDNEKIINTTMDDFPAVLWLFEEAMKLQGQNGYKVWKTLDKAGLVNDIQHNLQYKIVSRNDILCVFSVQLNDPLIWHNRDQNDAIYLHRIVVNPNHKGQKQFEKVMNWAIKYARQHNLKFIRMDTWADNGKIIDYYQSFGFRFIENYRTTNAPELPIQNRNLNVALMEITIP</sequence>
<dbReference type="EMBL" id="CP155618">
    <property type="protein sequence ID" value="XBL13649.1"/>
    <property type="molecule type" value="Genomic_DNA"/>
</dbReference>
<dbReference type="InterPro" id="IPR000182">
    <property type="entry name" value="GNAT_dom"/>
</dbReference>
<dbReference type="PROSITE" id="PS51186">
    <property type="entry name" value="GNAT"/>
    <property type="match status" value="1"/>
</dbReference>
<evidence type="ECO:0000313" key="3">
    <source>
        <dbReference type="Proteomes" id="UP001224325"/>
    </source>
</evidence>
<protein>
    <submittedName>
        <fullName evidence="2">GNAT family N-acetyltransferase</fullName>
    </submittedName>
</protein>
<dbReference type="CDD" id="cd04301">
    <property type="entry name" value="NAT_SF"/>
    <property type="match status" value="1"/>
</dbReference>
<organism evidence="2 3">
    <name type="scientific">Mariniflexile litorale</name>
    <dbReference type="NCBI Taxonomy" id="3045158"/>
    <lineage>
        <taxon>Bacteria</taxon>
        <taxon>Pseudomonadati</taxon>
        <taxon>Bacteroidota</taxon>
        <taxon>Flavobacteriia</taxon>
        <taxon>Flavobacteriales</taxon>
        <taxon>Flavobacteriaceae</taxon>
        <taxon>Mariniflexile</taxon>
    </lineage>
</organism>
<accession>A0AAU7EDY9</accession>
<dbReference type="Gene3D" id="3.40.630.30">
    <property type="match status" value="1"/>
</dbReference>
<feature type="domain" description="N-acetyltransferase" evidence="1">
    <location>
        <begin position="6"/>
        <end position="174"/>
    </location>
</feature>
<reference evidence="2" key="1">
    <citation type="submission" date="2024-04" db="EMBL/GenBank/DDBJ databases">
        <title>Mariniflexile litorale, isolated from the shallow sediments of the Sea of Japan.</title>
        <authorList>
            <person name="Romanenko L."/>
            <person name="Isaeva M."/>
        </authorList>
    </citation>
    <scope>NUCLEOTIDE SEQUENCE [LARGE SCALE GENOMIC DNA]</scope>
    <source>
        <strain evidence="2">KMM 9835</strain>
    </source>
</reference>
<evidence type="ECO:0000259" key="1">
    <source>
        <dbReference type="PROSITE" id="PS51186"/>
    </source>
</evidence>